<organism evidence="1 2">
    <name type="scientific">Thiohalocapsa marina</name>
    <dbReference type="NCBI Taxonomy" id="424902"/>
    <lineage>
        <taxon>Bacteria</taxon>
        <taxon>Pseudomonadati</taxon>
        <taxon>Pseudomonadota</taxon>
        <taxon>Gammaproteobacteria</taxon>
        <taxon>Chromatiales</taxon>
        <taxon>Chromatiaceae</taxon>
        <taxon>Thiohalocapsa</taxon>
    </lineage>
</organism>
<dbReference type="EMBL" id="VWXX01000013">
    <property type="protein sequence ID" value="KAA6185098.1"/>
    <property type="molecule type" value="Genomic_DNA"/>
</dbReference>
<evidence type="ECO:0008006" key="3">
    <source>
        <dbReference type="Google" id="ProtNLM"/>
    </source>
</evidence>
<reference evidence="1 2" key="1">
    <citation type="submission" date="2019-09" db="EMBL/GenBank/DDBJ databases">
        <title>Whole-genome sequence of the purple sulfur bacterium Thiohalocapsa marina DSM 19078.</title>
        <authorList>
            <person name="Kyndt J.A."/>
            <person name="Meyer T.E."/>
        </authorList>
    </citation>
    <scope>NUCLEOTIDE SEQUENCE [LARGE SCALE GENOMIC DNA]</scope>
    <source>
        <strain evidence="1 2">DSM 19078</strain>
    </source>
</reference>
<dbReference type="OrthoDB" id="129817at2"/>
<dbReference type="AlphaFoldDB" id="A0A5M8FJM2"/>
<name>A0A5M8FJM2_9GAMM</name>
<keyword evidence="2" id="KW-1185">Reference proteome</keyword>
<dbReference type="Proteomes" id="UP000322981">
    <property type="component" value="Unassembled WGS sequence"/>
</dbReference>
<gene>
    <name evidence="1" type="ORF">F2Q65_10240</name>
</gene>
<proteinExistence type="predicted"/>
<comment type="caution">
    <text evidence="1">The sequence shown here is derived from an EMBL/GenBank/DDBJ whole genome shotgun (WGS) entry which is preliminary data.</text>
</comment>
<sequence>MRQNITVALDKALVRKLRVIAASRSTSISGMLSEELARIVERNEHYEAAKRIALADLEQGFDLGGRPAARAELHDREALR</sequence>
<protein>
    <recommendedName>
        <fullName evidence="3">CopG family transcriptional regulator</fullName>
    </recommendedName>
</protein>
<evidence type="ECO:0000313" key="2">
    <source>
        <dbReference type="Proteomes" id="UP000322981"/>
    </source>
</evidence>
<accession>A0A5M8FJM2</accession>
<evidence type="ECO:0000313" key="1">
    <source>
        <dbReference type="EMBL" id="KAA6185098.1"/>
    </source>
</evidence>